<dbReference type="InterPro" id="IPR000782">
    <property type="entry name" value="FAS1_domain"/>
</dbReference>
<dbReference type="PROSITE" id="PS50213">
    <property type="entry name" value="FAS1"/>
    <property type="match status" value="2"/>
</dbReference>
<feature type="signal peptide" evidence="2">
    <location>
        <begin position="1"/>
        <end position="17"/>
    </location>
</feature>
<feature type="compositionally biased region" description="Low complexity" evidence="1">
    <location>
        <begin position="340"/>
        <end position="361"/>
    </location>
</feature>
<dbReference type="PANTHER" id="PTHR10900">
    <property type="entry name" value="PERIOSTIN-RELATED"/>
    <property type="match status" value="1"/>
</dbReference>
<accession>A0A438NC78</accession>
<dbReference type="Proteomes" id="UP000288859">
    <property type="component" value="Unassembled WGS sequence"/>
</dbReference>
<keyword evidence="2" id="KW-0732">Signal</keyword>
<sequence>MLFKGLALAALAGAAFAQDEPTPSTPDLVTLLANQTELSNLTQFLGMFQDFTTQLGSLENITLLAPNDDAFAEFLNSSAGAALAGGDEELITALFSYHVINGTYANLSEAQFVPTLLAPGQFANVSGGQRLGVYDNDGDLEIVSGLLSVANVTGEPLNFTGGVVHIIDSVLMVPENVSETATELNLTAAAGALVNLTLADTVDTAEDITVFVPNNDAFAAIGSALPNLTTEELTSILTYHVVPGVVGYSNLLENGTQLPTLEGTNVTITVTEDDEVYVNGARVVIPDVLVANGVVHVIDNVLNPQNATATAPEGSESGSPAFDGASSASDVPFTSGARQPTGTNTPTATAPQATADATGSEGAAPIQTAAIGAAALFGGAALVLNM</sequence>
<gene>
    <name evidence="4" type="ORF">B0A52_03029</name>
</gene>
<evidence type="ECO:0000313" key="4">
    <source>
        <dbReference type="EMBL" id="RVX73387.1"/>
    </source>
</evidence>
<feature type="domain" description="FAS1" evidence="3">
    <location>
        <begin position="25"/>
        <end position="171"/>
    </location>
</feature>
<proteinExistence type="predicted"/>
<evidence type="ECO:0000256" key="1">
    <source>
        <dbReference type="SAM" id="MobiDB-lite"/>
    </source>
</evidence>
<dbReference type="AlphaFoldDB" id="A0A438NC78"/>
<protein>
    <recommendedName>
        <fullName evidence="3">FAS1 domain-containing protein</fullName>
    </recommendedName>
</protein>
<evidence type="ECO:0000259" key="3">
    <source>
        <dbReference type="PROSITE" id="PS50213"/>
    </source>
</evidence>
<dbReference type="EMBL" id="NAJM01000008">
    <property type="protein sequence ID" value="RVX73387.1"/>
    <property type="molecule type" value="Genomic_DNA"/>
</dbReference>
<dbReference type="VEuPathDB" id="FungiDB:PV10_01188"/>
<dbReference type="OrthoDB" id="286301at2759"/>
<evidence type="ECO:0000313" key="5">
    <source>
        <dbReference type="Proteomes" id="UP000288859"/>
    </source>
</evidence>
<feature type="chain" id="PRO_5019565664" description="FAS1 domain-containing protein" evidence="2">
    <location>
        <begin position="18"/>
        <end position="386"/>
    </location>
</feature>
<dbReference type="SUPFAM" id="SSF82153">
    <property type="entry name" value="FAS1 domain"/>
    <property type="match status" value="2"/>
</dbReference>
<dbReference type="PANTHER" id="PTHR10900:SF77">
    <property type="entry name" value="FI19380P1"/>
    <property type="match status" value="1"/>
</dbReference>
<dbReference type="Pfam" id="PF02469">
    <property type="entry name" value="Fasciclin"/>
    <property type="match status" value="2"/>
</dbReference>
<dbReference type="InterPro" id="IPR050904">
    <property type="entry name" value="Adhesion/Biosynth-related"/>
</dbReference>
<evidence type="ECO:0000256" key="2">
    <source>
        <dbReference type="SAM" id="SignalP"/>
    </source>
</evidence>
<organism evidence="4 5">
    <name type="scientific">Exophiala mesophila</name>
    <name type="common">Black yeast-like fungus</name>
    <dbReference type="NCBI Taxonomy" id="212818"/>
    <lineage>
        <taxon>Eukaryota</taxon>
        <taxon>Fungi</taxon>
        <taxon>Dikarya</taxon>
        <taxon>Ascomycota</taxon>
        <taxon>Pezizomycotina</taxon>
        <taxon>Eurotiomycetes</taxon>
        <taxon>Chaetothyriomycetidae</taxon>
        <taxon>Chaetothyriales</taxon>
        <taxon>Herpotrichiellaceae</taxon>
        <taxon>Exophiala</taxon>
    </lineage>
</organism>
<comment type="caution">
    <text evidence="4">The sequence shown here is derived from an EMBL/GenBank/DDBJ whole genome shotgun (WGS) entry which is preliminary data.</text>
</comment>
<dbReference type="SMART" id="SM00554">
    <property type="entry name" value="FAS1"/>
    <property type="match status" value="2"/>
</dbReference>
<feature type="region of interest" description="Disordered" evidence="1">
    <location>
        <begin position="307"/>
        <end position="361"/>
    </location>
</feature>
<dbReference type="Gene3D" id="2.30.180.10">
    <property type="entry name" value="FAS1 domain"/>
    <property type="match status" value="2"/>
</dbReference>
<name>A0A438NC78_EXOME</name>
<dbReference type="InterPro" id="IPR036378">
    <property type="entry name" value="FAS1_dom_sf"/>
</dbReference>
<reference evidence="4 5" key="1">
    <citation type="submission" date="2017-03" db="EMBL/GenBank/DDBJ databases">
        <title>Genomes of endolithic fungi from Antarctica.</title>
        <authorList>
            <person name="Coleine C."/>
            <person name="Masonjones S."/>
            <person name="Stajich J.E."/>
        </authorList>
    </citation>
    <scope>NUCLEOTIDE SEQUENCE [LARGE SCALE GENOMIC DNA]</scope>
    <source>
        <strain evidence="4 5">CCFEE 6314</strain>
    </source>
</reference>
<feature type="domain" description="FAS1" evidence="3">
    <location>
        <begin position="167"/>
        <end position="302"/>
    </location>
</feature>
<dbReference type="FunFam" id="2.30.180.10:FF:000032">
    <property type="entry name" value="Fasciclin domain-containing protein, putative"/>
    <property type="match status" value="1"/>
</dbReference>